<dbReference type="PANTHER" id="PTHR48047">
    <property type="entry name" value="GLYCOSYLTRANSFERASE"/>
    <property type="match status" value="1"/>
</dbReference>
<feature type="coiled-coil region" evidence="7">
    <location>
        <begin position="42"/>
        <end position="73"/>
    </location>
</feature>
<dbReference type="EMBL" id="JAAGAX010000016">
    <property type="protein sequence ID" value="KAF2289813.1"/>
    <property type="molecule type" value="Genomic_DNA"/>
</dbReference>
<keyword evidence="7" id="KW-0175">Coiled coil</keyword>
<sequence>MAKLLAHRGLTVTIIITPLNAVLDSVTSDSEPFSVPDIPDRIEFTKAQLPEARKDLKAAIERYKEAELSAEADRAWYGPESVKPSVRWVVKEGDYSTEFEKWLVEEQFEEKLEGRGLVVRGWAPQVLILSHPAIGGFMTHCGWNSTLEGISAGVPMITWPMFAEQFHNEKVIAQVLKIGVRVGAEVIMKWGEEKKLGVLVKRENIKNAIKQLMDEGEEGEDRRERATQIGKMAKSAVEEGGSSHLNMTLLIQHVMQLEAGLPEVCENMDLIPSPDLIPNFFRASNMLQEPLEKWLQGLESQPSCIISDICFPWTSDVSLRFNIPRIVFHGISCFTLFCSHILSHHHVLKNVNSDSEPFSVPDIPDRIEFTKAQLPEARKDLKAVMERFKEAELSAEGVAVNSFEELEPAYVEGYRKVVKKIWCIGPLSLYNTNEISSYEHKSLKWLDSKKHSSVLYVCFGSLCHFLPQQLIELGMGLQAANHPFIWVVKEGDYSKELEKWLLEEKFEEKLEGRGLVVRGWAPQVLILSHPAIGGFLTHCGWNSTLEGISAGVPMITWPMFAEQFHNEKLIVQVLKIGARVGAKVIVNWGGREAGVLVKRENIKKAINQLMDEGEEGEDRRERATQIGEMAKSAVEEFGLFSLEHDTIDPTCDATSE</sequence>
<protein>
    <recommendedName>
        <fullName evidence="3">anthocyanidin 3-O-glucosyltransferase</fullName>
        <ecNumber evidence="3">2.4.1.115</ecNumber>
    </recommendedName>
</protein>
<keyword evidence="10" id="KW-1185">Reference proteome</keyword>
<dbReference type="PROSITE" id="PS00375">
    <property type="entry name" value="UDPGT"/>
    <property type="match status" value="2"/>
</dbReference>
<gene>
    <name evidence="9" type="ORF">GH714_038770</name>
</gene>
<dbReference type="SUPFAM" id="SSF53756">
    <property type="entry name" value="UDP-Glycosyltransferase/glycogen phosphorylase"/>
    <property type="match status" value="2"/>
</dbReference>
<keyword evidence="5" id="KW-0808">Transferase</keyword>
<dbReference type="PANTHER" id="PTHR48047:SF182">
    <property type="entry name" value="GLYCOSYLTRANSFERASE"/>
    <property type="match status" value="1"/>
</dbReference>
<feature type="chain" id="PRO_5025459764" description="anthocyanidin 3-O-glucosyltransferase" evidence="8">
    <location>
        <begin position="22"/>
        <end position="656"/>
    </location>
</feature>
<reference evidence="9 10" key="1">
    <citation type="journal article" date="2020" name="Mol. Plant">
        <title>The Chromosome-Based Rubber Tree Genome Provides New Insights into Spurge Genome Evolution and Rubber Biosynthesis.</title>
        <authorList>
            <person name="Liu J."/>
            <person name="Shi C."/>
            <person name="Shi C.C."/>
            <person name="Li W."/>
            <person name="Zhang Q.J."/>
            <person name="Zhang Y."/>
            <person name="Li K."/>
            <person name="Lu H.F."/>
            <person name="Shi C."/>
            <person name="Zhu S.T."/>
            <person name="Xiao Z.Y."/>
            <person name="Nan H."/>
            <person name="Yue Y."/>
            <person name="Zhu X.G."/>
            <person name="Wu Y."/>
            <person name="Hong X.N."/>
            <person name="Fan G.Y."/>
            <person name="Tong Y."/>
            <person name="Zhang D."/>
            <person name="Mao C.L."/>
            <person name="Liu Y.L."/>
            <person name="Hao S.J."/>
            <person name="Liu W.Q."/>
            <person name="Lv M.Q."/>
            <person name="Zhang H.B."/>
            <person name="Liu Y."/>
            <person name="Hu-Tang G.R."/>
            <person name="Wang J.P."/>
            <person name="Wang J.H."/>
            <person name="Sun Y.H."/>
            <person name="Ni S.B."/>
            <person name="Chen W.B."/>
            <person name="Zhang X.C."/>
            <person name="Jiao Y.N."/>
            <person name="Eichler E.E."/>
            <person name="Li G.H."/>
            <person name="Liu X."/>
            <person name="Gao L.Z."/>
        </authorList>
    </citation>
    <scope>NUCLEOTIDE SEQUENCE [LARGE SCALE GENOMIC DNA]</scope>
    <source>
        <strain evidence="10">cv. GT1</strain>
        <tissue evidence="9">Leaf</tissue>
    </source>
</reference>
<evidence type="ECO:0000313" key="10">
    <source>
        <dbReference type="Proteomes" id="UP000467840"/>
    </source>
</evidence>
<proteinExistence type="inferred from homology"/>
<dbReference type="GO" id="GO:0047213">
    <property type="term" value="F:anthocyanidin 3-O-glucosyltransferase activity"/>
    <property type="evidence" value="ECO:0007669"/>
    <property type="project" value="UniProtKB-EC"/>
</dbReference>
<keyword evidence="8" id="KW-0732">Signal</keyword>
<name>A0A6A6KP58_HEVBR</name>
<feature type="signal peptide" evidence="8">
    <location>
        <begin position="1"/>
        <end position="21"/>
    </location>
</feature>
<dbReference type="InterPro" id="IPR035595">
    <property type="entry name" value="UDP_glycos_trans_CS"/>
</dbReference>
<dbReference type="Proteomes" id="UP000467840">
    <property type="component" value="Chromosome 8"/>
</dbReference>
<dbReference type="GO" id="GO:0009718">
    <property type="term" value="P:anthocyanin-containing compound biosynthetic process"/>
    <property type="evidence" value="ECO:0007669"/>
    <property type="project" value="UniProtKB-UniPathway"/>
</dbReference>
<evidence type="ECO:0000256" key="5">
    <source>
        <dbReference type="ARBA" id="ARBA00022679"/>
    </source>
</evidence>
<dbReference type="FunFam" id="3.40.50.2000:FF:000431">
    <property type="entry name" value="UDP-glycosyltransferase 90A1"/>
    <property type="match status" value="1"/>
</dbReference>
<dbReference type="CDD" id="cd03784">
    <property type="entry name" value="GT1_Gtf-like"/>
    <property type="match status" value="2"/>
</dbReference>
<evidence type="ECO:0000313" key="9">
    <source>
        <dbReference type="EMBL" id="KAF2289813.1"/>
    </source>
</evidence>
<comment type="catalytic activity">
    <reaction evidence="6">
        <text>an anthocyanidin + UDP-alpha-D-glucose + H(+) = an anthocyanidin 3-O-beta-D-glucoside + UDP</text>
        <dbReference type="Rhea" id="RHEA:20093"/>
        <dbReference type="ChEBI" id="CHEBI:15378"/>
        <dbReference type="ChEBI" id="CHEBI:16307"/>
        <dbReference type="ChEBI" id="CHEBI:58223"/>
        <dbReference type="ChEBI" id="CHEBI:58885"/>
        <dbReference type="ChEBI" id="CHEBI:143576"/>
        <dbReference type="EC" id="2.4.1.115"/>
    </reaction>
</comment>
<evidence type="ECO:0000256" key="6">
    <source>
        <dbReference type="ARBA" id="ARBA00047606"/>
    </source>
</evidence>
<dbReference type="InterPro" id="IPR002213">
    <property type="entry name" value="UDP_glucos_trans"/>
</dbReference>
<keyword evidence="4" id="KW-0328">Glycosyltransferase</keyword>
<dbReference type="Gene3D" id="3.40.50.2000">
    <property type="entry name" value="Glycogen Phosphorylase B"/>
    <property type="match status" value="3"/>
</dbReference>
<evidence type="ECO:0000256" key="3">
    <source>
        <dbReference type="ARBA" id="ARBA00012585"/>
    </source>
</evidence>
<evidence type="ECO:0000256" key="4">
    <source>
        <dbReference type="ARBA" id="ARBA00022676"/>
    </source>
</evidence>
<dbReference type="Pfam" id="PF00201">
    <property type="entry name" value="UDPGT"/>
    <property type="match status" value="2"/>
</dbReference>
<comment type="similarity">
    <text evidence="2">Belongs to the UDP-glycosyltransferase family.</text>
</comment>
<dbReference type="AlphaFoldDB" id="A0A6A6KP58"/>
<dbReference type="UniPathway" id="UPA00009"/>
<accession>A0A6A6KP58</accession>
<dbReference type="EC" id="2.4.1.115" evidence="3"/>
<comment type="pathway">
    <text evidence="1">Pigment biosynthesis; anthocyanin biosynthesis.</text>
</comment>
<evidence type="ECO:0000256" key="7">
    <source>
        <dbReference type="SAM" id="Coils"/>
    </source>
</evidence>
<organism evidence="9 10">
    <name type="scientific">Hevea brasiliensis</name>
    <name type="common">Para rubber tree</name>
    <name type="synonym">Siphonia brasiliensis</name>
    <dbReference type="NCBI Taxonomy" id="3981"/>
    <lineage>
        <taxon>Eukaryota</taxon>
        <taxon>Viridiplantae</taxon>
        <taxon>Streptophyta</taxon>
        <taxon>Embryophyta</taxon>
        <taxon>Tracheophyta</taxon>
        <taxon>Spermatophyta</taxon>
        <taxon>Magnoliopsida</taxon>
        <taxon>eudicotyledons</taxon>
        <taxon>Gunneridae</taxon>
        <taxon>Pentapetalae</taxon>
        <taxon>rosids</taxon>
        <taxon>fabids</taxon>
        <taxon>Malpighiales</taxon>
        <taxon>Euphorbiaceae</taxon>
        <taxon>Crotonoideae</taxon>
        <taxon>Micrandreae</taxon>
        <taxon>Hevea</taxon>
    </lineage>
</organism>
<evidence type="ECO:0000256" key="1">
    <source>
        <dbReference type="ARBA" id="ARBA00004935"/>
    </source>
</evidence>
<comment type="caution">
    <text evidence="9">The sequence shown here is derived from an EMBL/GenBank/DDBJ whole genome shotgun (WGS) entry which is preliminary data.</text>
</comment>
<evidence type="ECO:0000256" key="8">
    <source>
        <dbReference type="SAM" id="SignalP"/>
    </source>
</evidence>
<dbReference type="FunFam" id="3.40.50.2000:FF:000047">
    <property type="entry name" value="Glycosyltransferase"/>
    <property type="match status" value="1"/>
</dbReference>
<evidence type="ECO:0000256" key="2">
    <source>
        <dbReference type="ARBA" id="ARBA00009995"/>
    </source>
</evidence>